<sequence length="152" mass="17353">MTALMLAGKEIILEEIAEYKLIQEYVVYGLEEKVISSTYVGDPEASFWQKLKHSIFSTQNYIFEKEKSYFFDGYYGQAPKYVRDGDWKYDAISFAVPCLLIKTKAGALIKFHDLSPVDLNQDQIRQANPEQSTDVSALLRQLEVALAIKKPS</sequence>
<dbReference type="AlphaFoldDB" id="A0A0R1TLS5"/>
<dbReference type="PATRIC" id="fig|1423740.3.peg.555"/>
<dbReference type="RefSeq" id="WP_025020695.1">
    <property type="nucleotide sequence ID" value="NZ_AZFH01000102.1"/>
</dbReference>
<dbReference type="STRING" id="1423740.FC36_GL000515"/>
<name>A0A0R1TLS5_9LACO</name>
<reference evidence="1 2" key="1">
    <citation type="journal article" date="2015" name="Genome Announc.">
        <title>Expanding the biotechnology potential of lactobacilli through comparative genomics of 213 strains and associated genera.</title>
        <authorList>
            <person name="Sun Z."/>
            <person name="Harris H.M."/>
            <person name="McCann A."/>
            <person name="Guo C."/>
            <person name="Argimon S."/>
            <person name="Zhang W."/>
            <person name="Yang X."/>
            <person name="Jeffery I.B."/>
            <person name="Cooney J.C."/>
            <person name="Kagawa T.F."/>
            <person name="Liu W."/>
            <person name="Song Y."/>
            <person name="Salvetti E."/>
            <person name="Wrobel A."/>
            <person name="Rasinkangas P."/>
            <person name="Parkhill J."/>
            <person name="Rea M.C."/>
            <person name="O'Sullivan O."/>
            <person name="Ritari J."/>
            <person name="Douillard F.P."/>
            <person name="Paul Ross R."/>
            <person name="Yang R."/>
            <person name="Briner A.E."/>
            <person name="Felis G.E."/>
            <person name="de Vos W.M."/>
            <person name="Barrangou R."/>
            <person name="Klaenhammer T.R."/>
            <person name="Caufield P.W."/>
            <person name="Cui Y."/>
            <person name="Zhang H."/>
            <person name="O'Toole P.W."/>
        </authorList>
    </citation>
    <scope>NUCLEOTIDE SEQUENCE [LARGE SCALE GENOMIC DNA]</scope>
    <source>
        <strain evidence="1 2">DSM 15833</strain>
    </source>
</reference>
<evidence type="ECO:0000313" key="2">
    <source>
        <dbReference type="Proteomes" id="UP000051048"/>
    </source>
</evidence>
<dbReference type="EMBL" id="AZFH01000102">
    <property type="protein sequence ID" value="KRL79477.1"/>
    <property type="molecule type" value="Genomic_DNA"/>
</dbReference>
<evidence type="ECO:0000313" key="1">
    <source>
        <dbReference type="EMBL" id="KRL79477.1"/>
    </source>
</evidence>
<proteinExistence type="predicted"/>
<protein>
    <submittedName>
        <fullName evidence="1">Uncharacterized protein</fullName>
    </submittedName>
</protein>
<organism evidence="1 2">
    <name type="scientific">Ligilactobacillus equi DSM 15833 = JCM 10991</name>
    <dbReference type="NCBI Taxonomy" id="1423740"/>
    <lineage>
        <taxon>Bacteria</taxon>
        <taxon>Bacillati</taxon>
        <taxon>Bacillota</taxon>
        <taxon>Bacilli</taxon>
        <taxon>Lactobacillales</taxon>
        <taxon>Lactobacillaceae</taxon>
        <taxon>Ligilactobacillus</taxon>
    </lineage>
</organism>
<dbReference type="Proteomes" id="UP000051048">
    <property type="component" value="Unassembled WGS sequence"/>
</dbReference>
<comment type="caution">
    <text evidence="1">The sequence shown here is derived from an EMBL/GenBank/DDBJ whole genome shotgun (WGS) entry which is preliminary data.</text>
</comment>
<gene>
    <name evidence="1" type="ORF">FC36_GL000515</name>
</gene>
<accession>A0A0R1TLS5</accession>